<reference evidence="4" key="1">
    <citation type="journal article" date="2019" name="Int. J. Syst. Evol. Microbiol.">
        <title>The Global Catalogue of Microorganisms (GCM) 10K type strain sequencing project: providing services to taxonomists for standard genome sequencing and annotation.</title>
        <authorList>
            <consortium name="The Broad Institute Genomics Platform"/>
            <consortium name="The Broad Institute Genome Sequencing Center for Infectious Disease"/>
            <person name="Wu L."/>
            <person name="Ma J."/>
        </authorList>
    </citation>
    <scope>NUCLEOTIDE SEQUENCE [LARGE SCALE GENOMIC DNA]</scope>
    <source>
        <strain evidence="4">CCTCC AB 2017081</strain>
    </source>
</reference>
<protein>
    <submittedName>
        <fullName evidence="3">Tyrosine-type recombinase/integrase</fullName>
    </submittedName>
</protein>
<proteinExistence type="predicted"/>
<sequence>MLSGFLIRDLRELGGQGTHLVIGRTPEAARNRLRTLCIRVGVPYRGLHALRHTAGTRLVRAGFQLQDVAKHLGHSDVQTARPTASGPIPACASTYSSSRTAGVNVRWTAHPVHCTFTRPVRGICCAFTRPLRGKARHFTRPVCGVNATTSPVQVVGTGG</sequence>
<dbReference type="Pfam" id="PF00589">
    <property type="entry name" value="Phage_integrase"/>
    <property type="match status" value="1"/>
</dbReference>
<dbReference type="Proteomes" id="UP001595803">
    <property type="component" value="Unassembled WGS sequence"/>
</dbReference>
<dbReference type="Gene3D" id="1.10.443.10">
    <property type="entry name" value="Intergrase catalytic core"/>
    <property type="match status" value="1"/>
</dbReference>
<evidence type="ECO:0000259" key="2">
    <source>
        <dbReference type="Pfam" id="PF00589"/>
    </source>
</evidence>
<gene>
    <name evidence="3" type="ORF">ACFOSB_08460</name>
</gene>
<dbReference type="InterPro" id="IPR011010">
    <property type="entry name" value="DNA_brk_join_enz"/>
</dbReference>
<evidence type="ECO:0000313" key="3">
    <source>
        <dbReference type="EMBL" id="MFC3832887.1"/>
    </source>
</evidence>
<keyword evidence="4" id="KW-1185">Reference proteome</keyword>
<dbReference type="SUPFAM" id="SSF56349">
    <property type="entry name" value="DNA breaking-rejoining enzymes"/>
    <property type="match status" value="1"/>
</dbReference>
<evidence type="ECO:0000313" key="4">
    <source>
        <dbReference type="Proteomes" id="UP001595803"/>
    </source>
</evidence>
<dbReference type="EMBL" id="JBHRZG010000009">
    <property type="protein sequence ID" value="MFC3832887.1"/>
    <property type="molecule type" value="Genomic_DNA"/>
</dbReference>
<feature type="domain" description="Tyr recombinase" evidence="2">
    <location>
        <begin position="27"/>
        <end position="80"/>
    </location>
</feature>
<organism evidence="3 4">
    <name type="scientific">Deinococcus rufus</name>
    <dbReference type="NCBI Taxonomy" id="2136097"/>
    <lineage>
        <taxon>Bacteria</taxon>
        <taxon>Thermotogati</taxon>
        <taxon>Deinococcota</taxon>
        <taxon>Deinococci</taxon>
        <taxon>Deinococcales</taxon>
        <taxon>Deinococcaceae</taxon>
        <taxon>Deinococcus</taxon>
    </lineage>
</organism>
<dbReference type="InterPro" id="IPR013762">
    <property type="entry name" value="Integrase-like_cat_sf"/>
</dbReference>
<comment type="caution">
    <text evidence="3">The sequence shown here is derived from an EMBL/GenBank/DDBJ whole genome shotgun (WGS) entry which is preliminary data.</text>
</comment>
<dbReference type="RefSeq" id="WP_380101757.1">
    <property type="nucleotide sequence ID" value="NZ_JBHRZG010000009.1"/>
</dbReference>
<name>A0ABV7Z618_9DEIO</name>
<accession>A0ABV7Z618</accession>
<dbReference type="InterPro" id="IPR002104">
    <property type="entry name" value="Integrase_catalytic"/>
</dbReference>
<keyword evidence="1" id="KW-0233">DNA recombination</keyword>
<evidence type="ECO:0000256" key="1">
    <source>
        <dbReference type="ARBA" id="ARBA00023172"/>
    </source>
</evidence>